<name>A0ABY4ZMU7_9CAUL</name>
<feature type="domain" description="Glucosamine inositolphosphorylceramide transferase 1 N-terminal" evidence="1">
    <location>
        <begin position="47"/>
        <end position="247"/>
    </location>
</feature>
<reference evidence="2 3" key="1">
    <citation type="submission" date="2022-04" db="EMBL/GenBank/DDBJ databases">
        <title>Genome sequence of soybean root-associated Caulobacter segnis RL271.</title>
        <authorList>
            <person name="Longley R."/>
            <person name="Bonito G."/>
            <person name="Trigodet F."/>
            <person name="Crosson S."/>
            <person name="Fiebig A."/>
        </authorList>
    </citation>
    <scope>NUCLEOTIDE SEQUENCE [LARGE SCALE GENOMIC DNA]</scope>
    <source>
        <strain evidence="2 3">RL271</strain>
    </source>
</reference>
<dbReference type="Gene3D" id="2.115.10.20">
    <property type="entry name" value="Glycosyl hydrolase domain, family 43"/>
    <property type="match status" value="1"/>
</dbReference>
<dbReference type="EMBL" id="CP096040">
    <property type="protein sequence ID" value="USQ93919.1"/>
    <property type="molecule type" value="Genomic_DNA"/>
</dbReference>
<dbReference type="InterPro" id="IPR023296">
    <property type="entry name" value="Glyco_hydro_beta-prop_sf"/>
</dbReference>
<organism evidence="2 3">
    <name type="scientific">Caulobacter segnis</name>
    <dbReference type="NCBI Taxonomy" id="88688"/>
    <lineage>
        <taxon>Bacteria</taxon>
        <taxon>Pseudomonadati</taxon>
        <taxon>Pseudomonadota</taxon>
        <taxon>Alphaproteobacteria</taxon>
        <taxon>Caulobacterales</taxon>
        <taxon>Caulobacteraceae</taxon>
        <taxon>Caulobacter</taxon>
    </lineage>
</organism>
<dbReference type="SUPFAM" id="SSF75005">
    <property type="entry name" value="Arabinanase/levansucrase/invertase"/>
    <property type="match status" value="1"/>
</dbReference>
<sequence>MTSWTAKIPGRDIWRVGLVEAPIAEVARRGFSLDAPVHWLAEEGHLKFLADPFGVWREGRLHLFVEAYDYRTRHGVIEWLELDANFAPIRRSVVLREPWHLSYPQVFEADGETWMLPEAYKSGALTLYRAAAFPDVWEPVARLELDTPAIDATPFHHEGLWWLAYSPTGPQRWKQGRLHFAFAERLTGPWRLHAGNPVRDDLSSSRPGGTAWVEDGLPVLPMQDCTRTYGGGIRQLKILTLDAERFEAEASAPLGPAPGAGSYSQGLHTLSACGPVTLFDVKRIDRSLWAPRGR</sequence>
<protein>
    <recommendedName>
        <fullName evidence="1">Glucosamine inositolphosphorylceramide transferase 1 N-terminal domain-containing protein</fullName>
    </recommendedName>
</protein>
<dbReference type="Proteomes" id="UP001057520">
    <property type="component" value="Chromosome"/>
</dbReference>
<accession>A0ABY4ZMU7</accession>
<proteinExistence type="predicted"/>
<gene>
    <name evidence="2" type="ORF">MZV50_14980</name>
</gene>
<evidence type="ECO:0000259" key="1">
    <source>
        <dbReference type="Pfam" id="PF24793"/>
    </source>
</evidence>
<dbReference type="InterPro" id="IPR056442">
    <property type="entry name" value="GINT1_N"/>
</dbReference>
<evidence type="ECO:0000313" key="2">
    <source>
        <dbReference type="EMBL" id="USQ93919.1"/>
    </source>
</evidence>
<keyword evidence="3" id="KW-1185">Reference proteome</keyword>
<dbReference type="Pfam" id="PF24793">
    <property type="entry name" value="GINT1_N"/>
    <property type="match status" value="1"/>
</dbReference>
<evidence type="ECO:0000313" key="3">
    <source>
        <dbReference type="Proteomes" id="UP001057520"/>
    </source>
</evidence>